<accession>C9ZXU4</accession>
<evidence type="ECO:0000313" key="1">
    <source>
        <dbReference type="EMBL" id="CBH14239.1"/>
    </source>
</evidence>
<gene>
    <name evidence="1" type="ORF">TbgDal_IX3140</name>
</gene>
<dbReference type="EMBL" id="FN554972">
    <property type="protein sequence ID" value="CBH14239.1"/>
    <property type="molecule type" value="Genomic_DNA"/>
</dbReference>
<sequence>MGGGKVSIATGATGICGSRTNTVRLIESIKEEMESSRKAQVEGLPVAVRHCGGRQKNTDPNFPFFRFAMGYFFTLTTQKGEEKPQLFRQSSLVEDVGTHSQISTQQKFTLANSTETA</sequence>
<dbReference type="RefSeq" id="XP_011776509.1">
    <property type="nucleotide sequence ID" value="XM_011778207.1"/>
</dbReference>
<evidence type="ECO:0000313" key="2">
    <source>
        <dbReference type="Proteomes" id="UP000002316"/>
    </source>
</evidence>
<reference evidence="2" key="1">
    <citation type="journal article" date="2010" name="PLoS Negl. Trop. Dis.">
        <title>The genome sequence of Trypanosoma brucei gambiense, causative agent of chronic human african trypanosomiasis.</title>
        <authorList>
            <person name="Jackson A.P."/>
            <person name="Sanders M."/>
            <person name="Berry A."/>
            <person name="McQuillan J."/>
            <person name="Aslett M.A."/>
            <person name="Quail M.A."/>
            <person name="Chukualim B."/>
            <person name="Capewell P."/>
            <person name="MacLeod A."/>
            <person name="Melville S.E."/>
            <person name="Gibson W."/>
            <person name="Barry J.D."/>
            <person name="Berriman M."/>
            <person name="Hertz-Fowler C."/>
        </authorList>
    </citation>
    <scope>NUCLEOTIDE SEQUENCE [LARGE SCALE GENOMIC DNA]</scope>
    <source>
        <strain evidence="2">MHOM/CI/86/DAL972</strain>
    </source>
</reference>
<proteinExistence type="predicted"/>
<dbReference type="AlphaFoldDB" id="C9ZXU4"/>
<organism evidence="1 2">
    <name type="scientific">Trypanosoma brucei gambiense (strain MHOM/CI/86/DAL972)</name>
    <dbReference type="NCBI Taxonomy" id="679716"/>
    <lineage>
        <taxon>Eukaryota</taxon>
        <taxon>Discoba</taxon>
        <taxon>Euglenozoa</taxon>
        <taxon>Kinetoplastea</taxon>
        <taxon>Metakinetoplastina</taxon>
        <taxon>Trypanosomatida</taxon>
        <taxon>Trypanosomatidae</taxon>
        <taxon>Trypanosoma</taxon>
    </lineage>
</organism>
<dbReference type="GeneID" id="23860315"/>
<dbReference type="KEGG" id="tbg:TbgDal_IX3140"/>
<dbReference type="Proteomes" id="UP000002316">
    <property type="component" value="Chromosome 9"/>
</dbReference>
<name>C9ZXU4_TRYB9</name>
<protein>
    <submittedName>
        <fullName evidence="1">Uncharacterized protein</fullName>
    </submittedName>
</protein>